<keyword evidence="4" id="KW-1185">Reference proteome</keyword>
<dbReference type="OrthoDB" id="9815737at2"/>
<gene>
    <name evidence="3" type="ORF">Pla52o_45830</name>
</gene>
<dbReference type="InterPro" id="IPR015943">
    <property type="entry name" value="WD40/YVTN_repeat-like_dom_sf"/>
</dbReference>
<feature type="domain" description="Pyrrolo-quinoline quinone repeat" evidence="2">
    <location>
        <begin position="84"/>
        <end position="288"/>
    </location>
</feature>
<dbReference type="SUPFAM" id="SSF50998">
    <property type="entry name" value="Quinoprotein alcohol dehydrogenase-like"/>
    <property type="match status" value="1"/>
</dbReference>
<dbReference type="Proteomes" id="UP000316304">
    <property type="component" value="Unassembled WGS sequence"/>
</dbReference>
<feature type="signal peptide" evidence="1">
    <location>
        <begin position="1"/>
        <end position="22"/>
    </location>
</feature>
<feature type="domain" description="Pyrrolo-quinoline quinone repeat" evidence="2">
    <location>
        <begin position="316"/>
        <end position="403"/>
    </location>
</feature>
<evidence type="ECO:0000313" key="3">
    <source>
        <dbReference type="EMBL" id="TWU20704.1"/>
    </source>
</evidence>
<name>A0A5C6CBB4_9BACT</name>
<reference evidence="3 4" key="1">
    <citation type="submission" date="2019-02" db="EMBL/GenBank/DDBJ databases">
        <title>Deep-cultivation of Planctomycetes and their phenomic and genomic characterization uncovers novel biology.</title>
        <authorList>
            <person name="Wiegand S."/>
            <person name="Jogler M."/>
            <person name="Boedeker C."/>
            <person name="Pinto D."/>
            <person name="Vollmers J."/>
            <person name="Rivas-Marin E."/>
            <person name="Kohn T."/>
            <person name="Peeters S.H."/>
            <person name="Heuer A."/>
            <person name="Rast P."/>
            <person name="Oberbeckmann S."/>
            <person name="Bunk B."/>
            <person name="Jeske O."/>
            <person name="Meyerdierks A."/>
            <person name="Storesund J.E."/>
            <person name="Kallscheuer N."/>
            <person name="Luecker S."/>
            <person name="Lage O.M."/>
            <person name="Pohl T."/>
            <person name="Merkel B.J."/>
            <person name="Hornburger P."/>
            <person name="Mueller R.-W."/>
            <person name="Bruemmer F."/>
            <person name="Labrenz M."/>
            <person name="Spormann A.M."/>
            <person name="Op Den Camp H."/>
            <person name="Overmann J."/>
            <person name="Amann R."/>
            <person name="Jetten M.S.M."/>
            <person name="Mascher T."/>
            <person name="Medema M.H."/>
            <person name="Devos D.P."/>
            <person name="Kaster A.-K."/>
            <person name="Ovreas L."/>
            <person name="Rohde M."/>
            <person name="Galperin M.Y."/>
            <person name="Jogler C."/>
        </authorList>
    </citation>
    <scope>NUCLEOTIDE SEQUENCE [LARGE SCALE GENOMIC DNA]</scope>
    <source>
        <strain evidence="3 4">Pla52o</strain>
    </source>
</reference>
<organism evidence="3 4">
    <name type="scientific">Novipirellula galeiformis</name>
    <dbReference type="NCBI Taxonomy" id="2528004"/>
    <lineage>
        <taxon>Bacteria</taxon>
        <taxon>Pseudomonadati</taxon>
        <taxon>Planctomycetota</taxon>
        <taxon>Planctomycetia</taxon>
        <taxon>Pirellulales</taxon>
        <taxon>Pirellulaceae</taxon>
        <taxon>Novipirellula</taxon>
    </lineage>
</organism>
<evidence type="ECO:0000256" key="1">
    <source>
        <dbReference type="SAM" id="SignalP"/>
    </source>
</evidence>
<accession>A0A5C6CBB4</accession>
<comment type="caution">
    <text evidence="3">The sequence shown here is derived from an EMBL/GenBank/DDBJ whole genome shotgun (WGS) entry which is preliminary data.</text>
</comment>
<dbReference type="PANTHER" id="PTHR34512">
    <property type="entry name" value="CELL SURFACE PROTEIN"/>
    <property type="match status" value="1"/>
</dbReference>
<feature type="chain" id="PRO_5022723213" evidence="1">
    <location>
        <begin position="23"/>
        <end position="407"/>
    </location>
</feature>
<dbReference type="Pfam" id="PF13360">
    <property type="entry name" value="PQQ_2"/>
    <property type="match status" value="2"/>
</dbReference>
<evidence type="ECO:0000313" key="4">
    <source>
        <dbReference type="Proteomes" id="UP000316304"/>
    </source>
</evidence>
<protein>
    <submittedName>
        <fullName evidence="3">Outer membrane biogenesis protein BamB</fullName>
    </submittedName>
</protein>
<dbReference type="EMBL" id="SJPT01000008">
    <property type="protein sequence ID" value="TWU20704.1"/>
    <property type="molecule type" value="Genomic_DNA"/>
</dbReference>
<proteinExistence type="predicted"/>
<dbReference type="RefSeq" id="WP_146596585.1">
    <property type="nucleotide sequence ID" value="NZ_SJPT01000008.1"/>
</dbReference>
<dbReference type="PANTHER" id="PTHR34512:SF30">
    <property type="entry name" value="OUTER MEMBRANE PROTEIN ASSEMBLY FACTOR BAMB"/>
    <property type="match status" value="1"/>
</dbReference>
<sequence length="407" mass="44622" precursor="true">MFRIPFAIALILLSGAALTATAADRSWTQWLGNDRSGISNESGWSTDWPEAGLSLAWEREIGIGFSSVSIADGRLFTMGHQDGKETVFCLNQNTGKTIWSHTYPSELVDNLYEGGPGSTPMIDGEHVFSLGKEGQLYCFRTATGEIVWQRNLQEDLDVDLPEWGFNSSATILGDQLILQGGRIVSYNKLNGELNWKSPKHTAGYGAAAVIHADDKPLLATLDSDGLRVTNASDGKQVDAFPWPSPFRTNSTTPIVKDDTIFVSTGYGVGCGLFRLSDGKLELIYDNREMRNHFNNSILYQGKLYGFDGNSNLGRVVQLVCMDHKTGEVLWQQRGLGCGSLMIADGKLILLSEDGQLVIAEATGDAYRELARAEILQGRCWTVPVLLDGHVYARNARGRLVSVKLPQK</sequence>
<dbReference type="Gene3D" id="2.130.10.10">
    <property type="entry name" value="YVTN repeat-like/Quinoprotein amine dehydrogenase"/>
    <property type="match status" value="2"/>
</dbReference>
<evidence type="ECO:0000259" key="2">
    <source>
        <dbReference type="Pfam" id="PF13360"/>
    </source>
</evidence>
<dbReference type="InterPro" id="IPR011047">
    <property type="entry name" value="Quinoprotein_ADH-like_sf"/>
</dbReference>
<dbReference type="AlphaFoldDB" id="A0A5C6CBB4"/>
<dbReference type="InterPro" id="IPR002372">
    <property type="entry name" value="PQQ_rpt_dom"/>
</dbReference>
<keyword evidence="1" id="KW-0732">Signal</keyword>